<protein>
    <recommendedName>
        <fullName evidence="2">Protein kinase domain-containing protein</fullName>
    </recommendedName>
</protein>
<dbReference type="GO" id="GO:0044773">
    <property type="term" value="P:mitotic DNA damage checkpoint signaling"/>
    <property type="evidence" value="ECO:0007669"/>
    <property type="project" value="TreeGrafter"/>
</dbReference>
<accession>A0A8S1KT98</accession>
<dbReference type="FunFam" id="3.30.200.20:FF:000683">
    <property type="entry name" value="Uncharacterized protein"/>
    <property type="match status" value="1"/>
</dbReference>
<comment type="caution">
    <text evidence="3">The sequence shown here is derived from an EMBL/GenBank/DDBJ whole genome shotgun (WGS) entry which is preliminary data.</text>
</comment>
<dbReference type="InterPro" id="IPR008271">
    <property type="entry name" value="Ser/Thr_kinase_AS"/>
</dbReference>
<dbReference type="GO" id="GO:0005634">
    <property type="term" value="C:nucleus"/>
    <property type="evidence" value="ECO:0007669"/>
    <property type="project" value="TreeGrafter"/>
</dbReference>
<dbReference type="GO" id="GO:0005737">
    <property type="term" value="C:cytoplasm"/>
    <property type="evidence" value="ECO:0007669"/>
    <property type="project" value="TreeGrafter"/>
</dbReference>
<sequence length="534" mass="62824">MIQLPSFDYEKSIFKMVCFRKHFLKDITYYLFLLENYLILTQEVNSQQPKYVFEVNLQTKVYWEQEKQIYLQVGLEYKGEVKYFNGESEELRKLKILLRNKVMYRNVSEFYTPIKQLGRGGSSKVYLVNEKYTNQEFASKNVEKRYLKEDGGFQALFNEINLMASLKHENIVKIEEVYEGENTYYIILEYLKGNSLQDIITKGILQLGWEEIKSIMMVLLTTVQYMHSLNIMHRDLKPENIMFKNSQDIFQGLRIVDFGLATSTTVNNYPFPKCGTPGYVAPEIANMKDLTIKYDKICDIFSIGCIFYKLITSKELFSGNDYHEILKLNKRCMINLDTLNMFQAPQSAIDLISQMLKIDPNYRITAQQALEHPFFKDPFQDRKLKFQLQKKTLNNNSKPWQTQTFKLEKSDRIQLPETKQISIEKDEDDVEDEKTTIRFPTINSPRFVKQAQIKNLSLAERSPTELPKKSVLKKFSTQEFEQLTPDTQSPDSGRMNFNNSPRINQQAETKKNFNCSKYNQQQQAIYEVDDEQKL</sequence>
<dbReference type="PROSITE" id="PS50011">
    <property type="entry name" value="PROTEIN_KINASE_DOM"/>
    <property type="match status" value="1"/>
</dbReference>
<evidence type="ECO:0000313" key="4">
    <source>
        <dbReference type="Proteomes" id="UP000692954"/>
    </source>
</evidence>
<dbReference type="Proteomes" id="UP000692954">
    <property type="component" value="Unassembled WGS sequence"/>
</dbReference>
<feature type="domain" description="Protein kinase" evidence="2">
    <location>
        <begin position="111"/>
        <end position="375"/>
    </location>
</feature>
<keyword evidence="4" id="KW-1185">Reference proteome</keyword>
<gene>
    <name evidence="3" type="ORF">PSON_ATCC_30995.1.T0100461</name>
</gene>
<dbReference type="AlphaFoldDB" id="A0A8S1KT98"/>
<dbReference type="GO" id="GO:0005524">
    <property type="term" value="F:ATP binding"/>
    <property type="evidence" value="ECO:0007669"/>
    <property type="project" value="InterPro"/>
</dbReference>
<reference evidence="3" key="1">
    <citation type="submission" date="2021-01" db="EMBL/GenBank/DDBJ databases">
        <authorList>
            <consortium name="Genoscope - CEA"/>
            <person name="William W."/>
        </authorList>
    </citation>
    <scope>NUCLEOTIDE SEQUENCE</scope>
</reference>
<organism evidence="3 4">
    <name type="scientific">Paramecium sonneborni</name>
    <dbReference type="NCBI Taxonomy" id="65129"/>
    <lineage>
        <taxon>Eukaryota</taxon>
        <taxon>Sar</taxon>
        <taxon>Alveolata</taxon>
        <taxon>Ciliophora</taxon>
        <taxon>Intramacronucleata</taxon>
        <taxon>Oligohymenophorea</taxon>
        <taxon>Peniculida</taxon>
        <taxon>Parameciidae</taxon>
        <taxon>Paramecium</taxon>
    </lineage>
</organism>
<evidence type="ECO:0000256" key="1">
    <source>
        <dbReference type="SAM" id="MobiDB-lite"/>
    </source>
</evidence>
<dbReference type="PANTHER" id="PTHR44167:SF18">
    <property type="entry name" value="PROTEIN KINASE DOMAIN-CONTAINING PROTEIN"/>
    <property type="match status" value="1"/>
</dbReference>
<dbReference type="EMBL" id="CAJJDN010000010">
    <property type="protein sequence ID" value="CAD8056793.1"/>
    <property type="molecule type" value="Genomic_DNA"/>
</dbReference>
<feature type="region of interest" description="Disordered" evidence="1">
    <location>
        <begin position="478"/>
        <end position="512"/>
    </location>
</feature>
<dbReference type="PROSITE" id="PS00108">
    <property type="entry name" value="PROTEIN_KINASE_ST"/>
    <property type="match status" value="1"/>
</dbReference>
<evidence type="ECO:0000259" key="2">
    <source>
        <dbReference type="PROSITE" id="PS50011"/>
    </source>
</evidence>
<dbReference type="PANTHER" id="PTHR44167">
    <property type="entry name" value="OVARIAN-SPECIFIC SERINE/THREONINE-PROTEIN KINASE LOK-RELATED"/>
    <property type="match status" value="1"/>
</dbReference>
<dbReference type="FunFam" id="1.10.510.10:FF:001175">
    <property type="entry name" value="Uncharacterized protein"/>
    <property type="match status" value="1"/>
</dbReference>
<dbReference type="GO" id="GO:0004674">
    <property type="term" value="F:protein serine/threonine kinase activity"/>
    <property type="evidence" value="ECO:0007669"/>
    <property type="project" value="TreeGrafter"/>
</dbReference>
<dbReference type="Pfam" id="PF00069">
    <property type="entry name" value="Pkinase"/>
    <property type="match status" value="1"/>
</dbReference>
<dbReference type="InterPro" id="IPR000719">
    <property type="entry name" value="Prot_kinase_dom"/>
</dbReference>
<proteinExistence type="predicted"/>
<name>A0A8S1KT98_9CILI</name>
<dbReference type="OrthoDB" id="289207at2759"/>
<dbReference type="SMART" id="SM00220">
    <property type="entry name" value="S_TKc"/>
    <property type="match status" value="1"/>
</dbReference>
<evidence type="ECO:0000313" key="3">
    <source>
        <dbReference type="EMBL" id="CAD8056793.1"/>
    </source>
</evidence>